<gene>
    <name evidence="4" type="ORF">BAE44_0015298</name>
</gene>
<name>A0A1E5VEW0_9POAL</name>
<protein>
    <submittedName>
        <fullName evidence="4">40S ribosomal protein S18</fullName>
    </submittedName>
</protein>
<dbReference type="InterPro" id="IPR001892">
    <property type="entry name" value="Ribosomal_uS13"/>
</dbReference>
<keyword evidence="5" id="KW-1185">Reference proteome</keyword>
<dbReference type="Gene3D" id="4.10.910.10">
    <property type="entry name" value="30s ribosomal protein s13, domain 2"/>
    <property type="match status" value="1"/>
</dbReference>
<dbReference type="PANTHER" id="PTHR10871:SF3">
    <property type="entry name" value="SMALL RIBOSOMAL SUBUNIT PROTEIN US13"/>
    <property type="match status" value="1"/>
</dbReference>
<evidence type="ECO:0000256" key="3">
    <source>
        <dbReference type="ARBA" id="ARBA00023274"/>
    </source>
</evidence>
<proteinExistence type="inferred from homology"/>
<keyword evidence="3" id="KW-0687">Ribonucleoprotein</keyword>
<accession>A0A1E5VEW0</accession>
<dbReference type="EMBL" id="LWDX02041923">
    <property type="protein sequence ID" value="OEL23683.1"/>
    <property type="molecule type" value="Genomic_DNA"/>
</dbReference>
<dbReference type="GO" id="GO:0005829">
    <property type="term" value="C:cytosol"/>
    <property type="evidence" value="ECO:0007669"/>
    <property type="project" value="TreeGrafter"/>
</dbReference>
<dbReference type="GO" id="GO:0015935">
    <property type="term" value="C:small ribosomal subunit"/>
    <property type="evidence" value="ECO:0007669"/>
    <property type="project" value="TreeGrafter"/>
</dbReference>
<dbReference type="GO" id="GO:0006412">
    <property type="term" value="P:translation"/>
    <property type="evidence" value="ECO:0007669"/>
    <property type="project" value="InterPro"/>
</dbReference>
<sequence length="96" mass="11282">MNKRAGELTPEELEWLMMVVANPTQFKVSDWFLNRNKDYKDGRFSQDVSNALGMKLRDDLKRLMKIRADRTSAISNRCGRIYPCDHDSDQQTEWPT</sequence>
<dbReference type="OrthoDB" id="1702480at2759"/>
<evidence type="ECO:0000313" key="5">
    <source>
        <dbReference type="Proteomes" id="UP000095767"/>
    </source>
</evidence>
<dbReference type="GO" id="GO:0003723">
    <property type="term" value="F:RNA binding"/>
    <property type="evidence" value="ECO:0007669"/>
    <property type="project" value="InterPro"/>
</dbReference>
<comment type="similarity">
    <text evidence="1">Belongs to the universal ribosomal protein uS13 family.</text>
</comment>
<dbReference type="AlphaFoldDB" id="A0A1E5VEW0"/>
<dbReference type="Proteomes" id="UP000095767">
    <property type="component" value="Unassembled WGS sequence"/>
</dbReference>
<comment type="caution">
    <text evidence="4">The sequence shown here is derived from an EMBL/GenBank/DDBJ whole genome shotgun (WGS) entry which is preliminary data.</text>
</comment>
<dbReference type="GO" id="GO:0003735">
    <property type="term" value="F:structural constituent of ribosome"/>
    <property type="evidence" value="ECO:0007669"/>
    <property type="project" value="InterPro"/>
</dbReference>
<keyword evidence="2 4" id="KW-0689">Ribosomal protein</keyword>
<evidence type="ECO:0000313" key="4">
    <source>
        <dbReference type="EMBL" id="OEL23683.1"/>
    </source>
</evidence>
<dbReference type="PANTHER" id="PTHR10871">
    <property type="entry name" value="30S RIBOSOMAL PROTEIN S13/40S RIBOSOMAL PROTEIN S18"/>
    <property type="match status" value="1"/>
</dbReference>
<dbReference type="InterPro" id="IPR027437">
    <property type="entry name" value="Rbsml_uS13_C"/>
</dbReference>
<dbReference type="STRING" id="888268.A0A1E5VEW0"/>
<evidence type="ECO:0000256" key="2">
    <source>
        <dbReference type="ARBA" id="ARBA00022980"/>
    </source>
</evidence>
<organism evidence="4 5">
    <name type="scientific">Dichanthelium oligosanthes</name>
    <dbReference type="NCBI Taxonomy" id="888268"/>
    <lineage>
        <taxon>Eukaryota</taxon>
        <taxon>Viridiplantae</taxon>
        <taxon>Streptophyta</taxon>
        <taxon>Embryophyta</taxon>
        <taxon>Tracheophyta</taxon>
        <taxon>Spermatophyta</taxon>
        <taxon>Magnoliopsida</taxon>
        <taxon>Liliopsida</taxon>
        <taxon>Poales</taxon>
        <taxon>Poaceae</taxon>
        <taxon>PACMAD clade</taxon>
        <taxon>Panicoideae</taxon>
        <taxon>Panicodae</taxon>
        <taxon>Paniceae</taxon>
        <taxon>Dichantheliinae</taxon>
        <taxon>Dichanthelium</taxon>
    </lineage>
</organism>
<reference evidence="4 5" key="1">
    <citation type="submission" date="2016-09" db="EMBL/GenBank/DDBJ databases">
        <title>The draft genome of Dichanthelium oligosanthes: A C3 panicoid grass species.</title>
        <authorList>
            <person name="Studer A.J."/>
            <person name="Schnable J.C."/>
            <person name="Brutnell T.P."/>
        </authorList>
    </citation>
    <scope>NUCLEOTIDE SEQUENCE [LARGE SCALE GENOMIC DNA]</scope>
    <source>
        <strain evidence="5">cv. Kellogg 1175</strain>
        <tissue evidence="4">Leaf</tissue>
    </source>
</reference>
<dbReference type="Pfam" id="PF00416">
    <property type="entry name" value="Ribosomal_S13"/>
    <property type="match status" value="1"/>
</dbReference>
<evidence type="ECO:0000256" key="1">
    <source>
        <dbReference type="ARBA" id="ARBA00008080"/>
    </source>
</evidence>